<dbReference type="InterPro" id="IPR029063">
    <property type="entry name" value="SAM-dependent_MTases_sf"/>
</dbReference>
<dbReference type="Gene3D" id="3.40.50.150">
    <property type="entry name" value="Vaccinia Virus protein VP39"/>
    <property type="match status" value="1"/>
</dbReference>
<dbReference type="EMBL" id="BEGY01000005">
    <property type="protein sequence ID" value="GAX73952.1"/>
    <property type="molecule type" value="Genomic_DNA"/>
</dbReference>
<name>A0A250WTI5_9CHLO</name>
<dbReference type="Proteomes" id="UP000232323">
    <property type="component" value="Unassembled WGS sequence"/>
</dbReference>
<accession>A0A250WTI5</accession>
<sequence>MITNMQVSGNADIRVEERLFQVGGITVNIRQVPHASMKRAPLLDPSQSLTWVEDAEVLNQQATGTNERLCLLAASSGSVDQSSQAPDVIDSLMDVGLVTWQAGIILTELLLLTQPCGDWRGSTVIDLGCGTGLLGISLSLAGASVTMTDLPYILQLTSYNVKVNTEFYALSSMPVLVAHSWGDQATAAALCSAPDLIAAADVLYNPECYGALLKTLSMLCAPHTLVYIAWKKRHESEEVFPLLAEDCGFAVDMVPTDDLAAEYKGGVTILKLTFLAKIVAESDVFE</sequence>
<dbReference type="PANTHER" id="PTHR14614">
    <property type="entry name" value="HEPATOCELLULAR CARCINOMA-ASSOCIATED ANTIGEN"/>
    <property type="match status" value="1"/>
</dbReference>
<dbReference type="OrthoDB" id="413520at2759"/>
<reference evidence="1 2" key="1">
    <citation type="submission" date="2017-08" db="EMBL/GenBank/DDBJ databases">
        <title>Acidophilic green algal genome provides insights into adaptation to an acidic environment.</title>
        <authorList>
            <person name="Hirooka S."/>
            <person name="Hirose Y."/>
            <person name="Kanesaki Y."/>
            <person name="Higuchi S."/>
            <person name="Fujiwara T."/>
            <person name="Onuma R."/>
            <person name="Era A."/>
            <person name="Ohbayashi R."/>
            <person name="Uzuka A."/>
            <person name="Nozaki H."/>
            <person name="Yoshikawa H."/>
            <person name="Miyagishima S.Y."/>
        </authorList>
    </citation>
    <scope>NUCLEOTIDE SEQUENCE [LARGE SCALE GENOMIC DNA]</scope>
    <source>
        <strain evidence="1 2">NIES-2499</strain>
    </source>
</reference>
<comment type="caution">
    <text evidence="1">The sequence shown here is derived from an EMBL/GenBank/DDBJ whole genome shotgun (WGS) entry which is preliminary data.</text>
</comment>
<dbReference type="SUPFAM" id="SSF53335">
    <property type="entry name" value="S-adenosyl-L-methionine-dependent methyltransferases"/>
    <property type="match status" value="1"/>
</dbReference>
<keyword evidence="2" id="KW-1185">Reference proteome</keyword>
<protein>
    <recommendedName>
        <fullName evidence="3">Methyltransferase small domain-containing protein</fullName>
    </recommendedName>
</protein>
<evidence type="ECO:0000313" key="1">
    <source>
        <dbReference type="EMBL" id="GAX73952.1"/>
    </source>
</evidence>
<dbReference type="InterPro" id="IPR019410">
    <property type="entry name" value="Methyltransf_16"/>
</dbReference>
<dbReference type="CDD" id="cd02440">
    <property type="entry name" value="AdoMet_MTases"/>
    <property type="match status" value="1"/>
</dbReference>
<dbReference type="PANTHER" id="PTHR14614:SF132">
    <property type="entry name" value="PROTEIN-LYSINE METHYLTRANSFERASE C42C1.13"/>
    <property type="match status" value="1"/>
</dbReference>
<evidence type="ECO:0008006" key="3">
    <source>
        <dbReference type="Google" id="ProtNLM"/>
    </source>
</evidence>
<organism evidence="1 2">
    <name type="scientific">Chlamydomonas eustigma</name>
    <dbReference type="NCBI Taxonomy" id="1157962"/>
    <lineage>
        <taxon>Eukaryota</taxon>
        <taxon>Viridiplantae</taxon>
        <taxon>Chlorophyta</taxon>
        <taxon>core chlorophytes</taxon>
        <taxon>Chlorophyceae</taxon>
        <taxon>CS clade</taxon>
        <taxon>Chlamydomonadales</taxon>
        <taxon>Chlamydomonadaceae</taxon>
        <taxon>Chlamydomonas</taxon>
    </lineage>
</organism>
<dbReference type="AlphaFoldDB" id="A0A250WTI5"/>
<proteinExistence type="predicted"/>
<dbReference type="Pfam" id="PF10294">
    <property type="entry name" value="Methyltransf_16"/>
    <property type="match status" value="1"/>
</dbReference>
<dbReference type="STRING" id="1157962.A0A250WTI5"/>
<evidence type="ECO:0000313" key="2">
    <source>
        <dbReference type="Proteomes" id="UP000232323"/>
    </source>
</evidence>
<gene>
    <name evidence="1" type="ORF">CEUSTIGMA_g1402.t1</name>
</gene>